<sequence length="83" mass="9484">MLNQLLIPVDKAAILSIPVSWGGGQDSLRWHYDKKGEYTVKSGYRLGLSEKIPNSASNPSTLFCWWNSLWNMCLPPKVKIFTW</sequence>
<keyword evidence="2" id="KW-1185">Reference proteome</keyword>
<accession>A0AAE0B5T4</accession>
<proteinExistence type="predicted"/>
<evidence type="ECO:0000313" key="2">
    <source>
        <dbReference type="Proteomes" id="UP001281410"/>
    </source>
</evidence>
<name>A0AAE0B5T4_9ROSI</name>
<dbReference type="Proteomes" id="UP001281410">
    <property type="component" value="Unassembled WGS sequence"/>
</dbReference>
<reference evidence="1" key="1">
    <citation type="journal article" date="2023" name="Plant J.">
        <title>Genome sequences and population genomics provide insights into the demographic history, inbreeding, and mutation load of two 'living fossil' tree species of Dipteronia.</title>
        <authorList>
            <person name="Feng Y."/>
            <person name="Comes H.P."/>
            <person name="Chen J."/>
            <person name="Zhu S."/>
            <person name="Lu R."/>
            <person name="Zhang X."/>
            <person name="Li P."/>
            <person name="Qiu J."/>
            <person name="Olsen K.M."/>
            <person name="Qiu Y."/>
        </authorList>
    </citation>
    <scope>NUCLEOTIDE SEQUENCE</scope>
    <source>
        <strain evidence="1">NBL</strain>
    </source>
</reference>
<evidence type="ECO:0008006" key="3">
    <source>
        <dbReference type="Google" id="ProtNLM"/>
    </source>
</evidence>
<organism evidence="1 2">
    <name type="scientific">Dipteronia sinensis</name>
    <dbReference type="NCBI Taxonomy" id="43782"/>
    <lineage>
        <taxon>Eukaryota</taxon>
        <taxon>Viridiplantae</taxon>
        <taxon>Streptophyta</taxon>
        <taxon>Embryophyta</taxon>
        <taxon>Tracheophyta</taxon>
        <taxon>Spermatophyta</taxon>
        <taxon>Magnoliopsida</taxon>
        <taxon>eudicotyledons</taxon>
        <taxon>Gunneridae</taxon>
        <taxon>Pentapetalae</taxon>
        <taxon>rosids</taxon>
        <taxon>malvids</taxon>
        <taxon>Sapindales</taxon>
        <taxon>Sapindaceae</taxon>
        <taxon>Hippocastanoideae</taxon>
        <taxon>Acereae</taxon>
        <taxon>Dipteronia</taxon>
    </lineage>
</organism>
<comment type="caution">
    <text evidence="1">The sequence shown here is derived from an EMBL/GenBank/DDBJ whole genome shotgun (WGS) entry which is preliminary data.</text>
</comment>
<dbReference type="AlphaFoldDB" id="A0AAE0B5T4"/>
<evidence type="ECO:0000313" key="1">
    <source>
        <dbReference type="EMBL" id="KAK3229805.1"/>
    </source>
</evidence>
<dbReference type="EMBL" id="JANJYJ010000001">
    <property type="protein sequence ID" value="KAK3229805.1"/>
    <property type="molecule type" value="Genomic_DNA"/>
</dbReference>
<gene>
    <name evidence="1" type="ORF">Dsin_001686</name>
</gene>
<protein>
    <recommendedName>
        <fullName evidence="3">Reverse transcriptase zinc-binding domain-containing protein</fullName>
    </recommendedName>
</protein>